<dbReference type="SUPFAM" id="SSF56801">
    <property type="entry name" value="Acetyl-CoA synthetase-like"/>
    <property type="match status" value="1"/>
</dbReference>
<dbReference type="InterPro" id="IPR000873">
    <property type="entry name" value="AMP-dep_synth/lig_dom"/>
</dbReference>
<evidence type="ECO:0000256" key="2">
    <source>
        <dbReference type="ARBA" id="ARBA00022598"/>
    </source>
</evidence>
<dbReference type="InterPro" id="IPR025110">
    <property type="entry name" value="AMP-bd_C"/>
</dbReference>
<feature type="domain" description="AMP-dependent synthetase/ligase" evidence="5">
    <location>
        <begin position="60"/>
        <end position="373"/>
    </location>
</feature>
<dbReference type="InterPro" id="IPR045851">
    <property type="entry name" value="AMP-bd_C_sf"/>
</dbReference>
<keyword evidence="8" id="KW-1185">Reference proteome</keyword>
<dbReference type="Pfam" id="PF00501">
    <property type="entry name" value="AMP-binding"/>
    <property type="match status" value="1"/>
</dbReference>
<dbReference type="GO" id="GO:0004467">
    <property type="term" value="F:long-chain fatty acid-CoA ligase activity"/>
    <property type="evidence" value="ECO:0007669"/>
    <property type="project" value="TreeGrafter"/>
</dbReference>
<sequence length="627" mass="69704">MALQLAAAAGATAAAAYLNAKYHIAHDVFAGSLNNAAENARKFIVERTVQNKLLMYHMLQDHAVGRPNALFLEYGGRSWTYKEFFDDLERVANWLMKDLGVKKGEMVAIDGPNSAEYLLLWFALDGIGACISFINCNLTGTPLVHSTKLCQSRFLIAEKSVENLVEPCREDLEKSGIQVVYYDQSFMEALSDRTPIPRERNSGIAPDSLRSLIYTSGTTGLPKGVMMLTGRAVNTARSIAAYLKLKPTDKFYTCLPLYHGAAQGLCVSPIIYIGGSVRLGRKFSHKSFWPEVSESGANKLQYVGELCRYLVNAPVHPLERKHNVEMAWGNGMRPDVWEKFRTRFNIPLIHELYAATDGLGACFNPNRGDFTRSAIALRGALWHWQNGNNEIRARIDADTEDLIRDANGFIVKSAVNEPGEVVHRVDPALAESLFKGYFGNDEASNKRWLRNVLQEGDLFFRSGDVMRVDSEGRVYFVDRLGDTFRWRSENVSTNEVADILGAFDQIAETSVYGVAVPHTDGRCGCATVVPSEGTSIASFDFARLAKHVTGSLPRYAVPIFLRMAPQLTYTGTFKIQKGQAKREGVDPDLIEKAGSKDQVFWLPPNGTSYVPFERADWEALKAGRVKL</sequence>
<dbReference type="GO" id="GO:0005777">
    <property type="term" value="C:peroxisome"/>
    <property type="evidence" value="ECO:0007669"/>
    <property type="project" value="TreeGrafter"/>
</dbReference>
<evidence type="ECO:0008006" key="9">
    <source>
        <dbReference type="Google" id="ProtNLM"/>
    </source>
</evidence>
<evidence type="ECO:0000256" key="3">
    <source>
        <dbReference type="ARBA" id="ARBA00022741"/>
    </source>
</evidence>
<keyword evidence="4" id="KW-0067">ATP-binding</keyword>
<dbReference type="GO" id="GO:0005324">
    <property type="term" value="F:long-chain fatty acid transmembrane transporter activity"/>
    <property type="evidence" value="ECO:0007669"/>
    <property type="project" value="TreeGrafter"/>
</dbReference>
<reference evidence="7 8" key="1">
    <citation type="submission" date="2023-11" db="EMBL/GenBank/DDBJ databases">
        <title>An acidophilic fungus is an integral part of prey digestion in a carnivorous sundew plant.</title>
        <authorList>
            <person name="Tsai I.J."/>
        </authorList>
    </citation>
    <scope>NUCLEOTIDE SEQUENCE [LARGE SCALE GENOMIC DNA]</scope>
    <source>
        <strain evidence="7">169a</strain>
    </source>
</reference>
<dbReference type="GO" id="GO:0005524">
    <property type="term" value="F:ATP binding"/>
    <property type="evidence" value="ECO:0007669"/>
    <property type="project" value="UniProtKB-KW"/>
</dbReference>
<dbReference type="InterPro" id="IPR042099">
    <property type="entry name" value="ANL_N_sf"/>
</dbReference>
<evidence type="ECO:0000256" key="4">
    <source>
        <dbReference type="ARBA" id="ARBA00022840"/>
    </source>
</evidence>
<comment type="similarity">
    <text evidence="1">Belongs to the ATP-dependent AMP-binding enzyme family.</text>
</comment>
<evidence type="ECO:0000259" key="5">
    <source>
        <dbReference type="Pfam" id="PF00501"/>
    </source>
</evidence>
<dbReference type="Proteomes" id="UP001303373">
    <property type="component" value="Chromosome 11"/>
</dbReference>
<dbReference type="PANTHER" id="PTHR43107">
    <property type="entry name" value="LONG-CHAIN FATTY ACID TRANSPORT PROTEIN"/>
    <property type="match status" value="1"/>
</dbReference>
<dbReference type="FunFam" id="3.30.300.30:FF:000002">
    <property type="entry name" value="Long-chain fatty acid transport protein 1"/>
    <property type="match status" value="1"/>
</dbReference>
<name>A0AAQ3M9D5_9PEZI</name>
<dbReference type="Gene3D" id="3.40.50.12780">
    <property type="entry name" value="N-terminal domain of ligase-like"/>
    <property type="match status" value="1"/>
</dbReference>
<dbReference type="PROSITE" id="PS00455">
    <property type="entry name" value="AMP_BINDING"/>
    <property type="match status" value="1"/>
</dbReference>
<dbReference type="GO" id="GO:0009898">
    <property type="term" value="C:cytoplasmic side of plasma membrane"/>
    <property type="evidence" value="ECO:0007669"/>
    <property type="project" value="TreeGrafter"/>
</dbReference>
<evidence type="ECO:0000259" key="6">
    <source>
        <dbReference type="Pfam" id="PF13193"/>
    </source>
</evidence>
<dbReference type="Gene3D" id="3.30.300.30">
    <property type="match status" value="1"/>
</dbReference>
<evidence type="ECO:0000256" key="1">
    <source>
        <dbReference type="ARBA" id="ARBA00006432"/>
    </source>
</evidence>
<evidence type="ECO:0000313" key="7">
    <source>
        <dbReference type="EMBL" id="WPH03819.1"/>
    </source>
</evidence>
<organism evidence="7 8">
    <name type="scientific">Acrodontium crateriforme</name>
    <dbReference type="NCBI Taxonomy" id="150365"/>
    <lineage>
        <taxon>Eukaryota</taxon>
        <taxon>Fungi</taxon>
        <taxon>Dikarya</taxon>
        <taxon>Ascomycota</taxon>
        <taxon>Pezizomycotina</taxon>
        <taxon>Dothideomycetes</taxon>
        <taxon>Dothideomycetidae</taxon>
        <taxon>Mycosphaerellales</taxon>
        <taxon>Teratosphaeriaceae</taxon>
        <taxon>Acrodontium</taxon>
    </lineage>
</organism>
<dbReference type="AlphaFoldDB" id="A0AAQ3M9D5"/>
<feature type="domain" description="AMP-binding enzyme C-terminal" evidence="6">
    <location>
        <begin position="495"/>
        <end position="574"/>
    </location>
</feature>
<evidence type="ECO:0000313" key="8">
    <source>
        <dbReference type="Proteomes" id="UP001303373"/>
    </source>
</evidence>
<dbReference type="PANTHER" id="PTHR43107:SF15">
    <property type="entry name" value="FATTY ACID TRANSPORT PROTEIN 3, ISOFORM A"/>
    <property type="match status" value="1"/>
</dbReference>
<dbReference type="InterPro" id="IPR020845">
    <property type="entry name" value="AMP-binding_CS"/>
</dbReference>
<dbReference type="Pfam" id="PF13193">
    <property type="entry name" value="AMP-binding_C"/>
    <property type="match status" value="1"/>
</dbReference>
<keyword evidence="3" id="KW-0547">Nucleotide-binding</keyword>
<dbReference type="EMBL" id="CP138590">
    <property type="protein sequence ID" value="WPH03819.1"/>
    <property type="molecule type" value="Genomic_DNA"/>
</dbReference>
<proteinExistence type="inferred from homology"/>
<gene>
    <name evidence="7" type="ORF">R9X50_00670200</name>
</gene>
<keyword evidence="2" id="KW-0436">Ligase</keyword>
<accession>A0AAQ3M9D5</accession>
<dbReference type="GO" id="GO:0044539">
    <property type="term" value="P:long-chain fatty acid import into cell"/>
    <property type="evidence" value="ECO:0007669"/>
    <property type="project" value="TreeGrafter"/>
</dbReference>
<dbReference type="GO" id="GO:0005811">
    <property type="term" value="C:lipid droplet"/>
    <property type="evidence" value="ECO:0007669"/>
    <property type="project" value="TreeGrafter"/>
</dbReference>
<protein>
    <recommendedName>
        <fullName evidence="9">Fatty acid transporter protein</fullName>
    </recommendedName>
</protein>